<keyword evidence="4" id="KW-1185">Reference proteome</keyword>
<accession>A0ABP2XCV1</accession>
<dbReference type="RefSeq" id="WP_020370653.1">
    <property type="nucleotide sequence ID" value="NZ_APJW01000004.1"/>
</dbReference>
<feature type="compositionally biased region" description="Low complexity" evidence="1">
    <location>
        <begin position="14"/>
        <end position="31"/>
    </location>
</feature>
<feature type="domain" description="Translocator protein BipB-like C-terminal" evidence="2">
    <location>
        <begin position="143"/>
        <end position="441"/>
    </location>
</feature>
<feature type="compositionally biased region" description="Polar residues" evidence="1">
    <location>
        <begin position="32"/>
        <end position="41"/>
    </location>
</feature>
<feature type="compositionally biased region" description="Polar residues" evidence="1">
    <location>
        <begin position="1"/>
        <end position="13"/>
    </location>
</feature>
<dbReference type="EMBL" id="APJW01000004">
    <property type="protein sequence ID" value="EQM62246.1"/>
    <property type="molecule type" value="Genomic_DNA"/>
</dbReference>
<feature type="compositionally biased region" description="Low complexity" evidence="1">
    <location>
        <begin position="85"/>
        <end position="103"/>
    </location>
</feature>
<proteinExistence type="predicted"/>
<feature type="compositionally biased region" description="Basic and acidic residues" evidence="1">
    <location>
        <begin position="75"/>
        <end position="84"/>
    </location>
</feature>
<name>A0ABP2XCV1_9CHLA</name>
<dbReference type="Proteomes" id="UP000016064">
    <property type="component" value="Unassembled WGS sequence"/>
</dbReference>
<evidence type="ECO:0000313" key="4">
    <source>
        <dbReference type="Proteomes" id="UP000016064"/>
    </source>
</evidence>
<protein>
    <submittedName>
        <fullName evidence="3">Secretion system effector C (SseC) like family protein</fullName>
    </submittedName>
</protein>
<evidence type="ECO:0000259" key="2">
    <source>
        <dbReference type="Pfam" id="PF04888"/>
    </source>
</evidence>
<dbReference type="Pfam" id="PF04888">
    <property type="entry name" value="SseC"/>
    <property type="match status" value="1"/>
</dbReference>
<gene>
    <name evidence="3" type="ORF">H359_1062</name>
</gene>
<feature type="region of interest" description="Disordered" evidence="1">
    <location>
        <begin position="1"/>
        <end position="125"/>
    </location>
</feature>
<organism evidence="3 4">
    <name type="scientific">Chlamydia ibidis 10-1398/6</name>
    <dbReference type="NCBI Taxonomy" id="1046581"/>
    <lineage>
        <taxon>Bacteria</taxon>
        <taxon>Pseudomonadati</taxon>
        <taxon>Chlamydiota</taxon>
        <taxon>Chlamydiia</taxon>
        <taxon>Chlamydiales</taxon>
        <taxon>Chlamydiaceae</taxon>
        <taxon>Chlamydia/Chlamydophila group</taxon>
        <taxon>Chlamydia</taxon>
    </lineage>
</organism>
<comment type="caution">
    <text evidence="3">The sequence shown here is derived from an EMBL/GenBank/DDBJ whole genome shotgun (WGS) entry which is preliminary data.</text>
</comment>
<sequence length="446" mass="44599">MTSGVSGNNSSDPTLAAQLAQNASQAAATASGNKQQVNKQGAQEEVAAGFEDLIQETQTQGTNKKEATSQTTKSSKSEKGEKAGKTSTSTSVSSAANTATAQAVKGPGGLGQNNYELPQLPEPPNTEVNGVVIKKGMGTLALLGLIMTLLAQASAKSWSSQFQQQNQAIQNQVAMAPEIGNAIRTQANHQAAATEAQAKQSLISGIVNIVGFAVSVGGGILSAAKSLGGLKSAAFAKETAGAAGTAASSAASQASRVASEATASVAKTATNVASSAASSAGQAASKAAAGLVDDIAAATSKATAGAANVAGKGGGLFEKVLNNPGWKDQLSRGMNVVKTQGGRAAAFAGRALSTSMQMSQLVHGLTAGIDGIVGGIIGAEVAYHQKQAGMAEAHAEELKQMSSIQSQYAGQAQSLQDQSQQSFSSALQTLQNIADSQTQTTATIFS</sequence>
<reference evidence="3 4" key="1">
    <citation type="submission" date="2013-07" db="EMBL/GenBank/DDBJ databases">
        <title>Isolation of a new Chlamydia species from the feral Sacred Ibis (Threskiornis aethiopicus): Chlamydia ibidis.</title>
        <authorList>
            <person name="Vorimore F."/>
            <person name="Hsia R.-C."/>
            <person name="Huot-Creasy H."/>
            <person name="Bastian S."/>
            <person name="Deruyter L."/>
            <person name="Passet A."/>
            <person name="Sachse K."/>
            <person name="Bavoil P."/>
            <person name="Myers G."/>
            <person name="Laroucau K."/>
        </authorList>
    </citation>
    <scope>NUCLEOTIDE SEQUENCE [LARGE SCALE GENOMIC DNA]</scope>
    <source>
        <strain evidence="3 4">10-1398/6</strain>
    </source>
</reference>
<evidence type="ECO:0000313" key="3">
    <source>
        <dbReference type="EMBL" id="EQM62246.1"/>
    </source>
</evidence>
<dbReference type="InterPro" id="IPR006972">
    <property type="entry name" value="BipB-like_C"/>
</dbReference>
<evidence type="ECO:0000256" key="1">
    <source>
        <dbReference type="SAM" id="MobiDB-lite"/>
    </source>
</evidence>